<dbReference type="Pfam" id="PF20463">
    <property type="entry name" value="PDH_C"/>
    <property type="match status" value="1"/>
</dbReference>
<dbReference type="InterPro" id="IPR050812">
    <property type="entry name" value="Preph/Arog_dehydrog"/>
</dbReference>
<gene>
    <name evidence="3" type="ORF">E7Z73_03370</name>
</gene>
<dbReference type="AlphaFoldDB" id="A0A8T3VCA4"/>
<evidence type="ECO:0000313" key="4">
    <source>
        <dbReference type="Proteomes" id="UP000762703"/>
    </source>
</evidence>
<dbReference type="PROSITE" id="PS51176">
    <property type="entry name" value="PDH_ADH"/>
    <property type="match status" value="1"/>
</dbReference>
<dbReference type="GO" id="GO:0004665">
    <property type="term" value="F:prephenate dehydrogenase (NADP+) activity"/>
    <property type="evidence" value="ECO:0007669"/>
    <property type="project" value="InterPro"/>
</dbReference>
<dbReference type="InterPro" id="IPR005121">
    <property type="entry name" value="Fdx_antiC-bd"/>
</dbReference>
<dbReference type="InterPro" id="IPR003099">
    <property type="entry name" value="Prephen_DH"/>
</dbReference>
<dbReference type="PANTHER" id="PTHR21363">
    <property type="entry name" value="PREPHENATE DEHYDROGENASE"/>
    <property type="match status" value="1"/>
</dbReference>
<sequence length="430" mass="48444">MKIGIIGGTDGLGKTLVYYFRDEFDVTITARDHKKGQKVADELNVNYIESNKELASSSDMLIISVPINNTPSVIREVAPFMRKDSVMIDVTSVKEEPLKTMEENLPDNVEYIPTHPVFGPRTTELDNQVIVLTAPKKGKWYKKVYDYLASKNMRIIETTAEHHDYMMSIVQVLTHFSFISTASAMEKLKVDINETEDYESPIYNLMIDMIARIVSQNPYLTYYIQTMNNNGPKIRKAFSEAADELREAIDNKDDEKFVEIAINATKNMGDIQNALGMSDKAISALSHEYSLLNESIGKEIALKHIYSGKVHIGVLEKVDSKTAVLDNGTKLRIANVEILSDEELHQWKLDNSKWKKQSISCVFSENVTPNIIVETLEKVEDVINVVLTDIYDGPQIDEGFKSLTFEVTALSKESINNVKNILTGFGGVIR</sequence>
<dbReference type="Gene3D" id="3.40.50.720">
    <property type="entry name" value="NAD(P)-binding Rossmann-like Domain"/>
    <property type="match status" value="1"/>
</dbReference>
<organism evidence="3 4">
    <name type="scientific">Methanobrevibacter millerae</name>
    <dbReference type="NCBI Taxonomy" id="230361"/>
    <lineage>
        <taxon>Archaea</taxon>
        <taxon>Methanobacteriati</taxon>
        <taxon>Methanobacteriota</taxon>
        <taxon>Methanomada group</taxon>
        <taxon>Methanobacteria</taxon>
        <taxon>Methanobacteriales</taxon>
        <taxon>Methanobacteriaceae</taxon>
        <taxon>Methanobrevibacter</taxon>
    </lineage>
</organism>
<dbReference type="SUPFAM" id="SSF48179">
    <property type="entry name" value="6-phosphogluconate dehydrogenase C-terminal domain-like"/>
    <property type="match status" value="1"/>
</dbReference>
<name>A0A8T3VCA4_9EURY</name>
<reference evidence="3" key="1">
    <citation type="submission" date="2019-04" db="EMBL/GenBank/DDBJ databases">
        <title>Evolution of Biomass-Degrading Anaerobic Consortia Revealed by Metagenomics.</title>
        <authorList>
            <person name="Peng X."/>
        </authorList>
    </citation>
    <scope>NUCLEOTIDE SEQUENCE</scope>
    <source>
        <strain evidence="3">SIG12</strain>
    </source>
</reference>
<dbReference type="RefSeq" id="WP_303736416.1">
    <property type="nucleotide sequence ID" value="NZ_SUTE01000028.1"/>
</dbReference>
<dbReference type="EMBL" id="SUTE01000028">
    <property type="protein sequence ID" value="MBE6504772.1"/>
    <property type="molecule type" value="Genomic_DNA"/>
</dbReference>
<dbReference type="PANTHER" id="PTHR21363:SF0">
    <property type="entry name" value="PREPHENATE DEHYDROGENASE [NADP(+)]"/>
    <property type="match status" value="1"/>
</dbReference>
<accession>A0A8T3VCA4</accession>
<evidence type="ECO:0000256" key="1">
    <source>
        <dbReference type="ARBA" id="ARBA00023002"/>
    </source>
</evidence>
<evidence type="ECO:0000259" key="2">
    <source>
        <dbReference type="PROSITE" id="PS51176"/>
    </source>
</evidence>
<dbReference type="InterPro" id="IPR036690">
    <property type="entry name" value="Fdx_antiC-bd_sf"/>
</dbReference>
<dbReference type="SMART" id="SM00896">
    <property type="entry name" value="FDX-ACB"/>
    <property type="match status" value="1"/>
</dbReference>
<evidence type="ECO:0000313" key="3">
    <source>
        <dbReference type="EMBL" id="MBE6504772.1"/>
    </source>
</evidence>
<dbReference type="GO" id="GO:0008977">
    <property type="term" value="F:prephenate dehydrogenase (NAD+) activity"/>
    <property type="evidence" value="ECO:0007669"/>
    <property type="project" value="UniProtKB-EC"/>
</dbReference>
<dbReference type="Proteomes" id="UP000762703">
    <property type="component" value="Unassembled WGS sequence"/>
</dbReference>
<keyword evidence="1 3" id="KW-0560">Oxidoreductase</keyword>
<dbReference type="Gene3D" id="1.10.3660.10">
    <property type="entry name" value="6-phosphogluconate dehydrogenase C-terminal like domain"/>
    <property type="match status" value="1"/>
</dbReference>
<dbReference type="Pfam" id="PF02153">
    <property type="entry name" value="PDH_N"/>
    <property type="match status" value="1"/>
</dbReference>
<dbReference type="SUPFAM" id="SSF54991">
    <property type="entry name" value="Anticodon-binding domain of PheRS"/>
    <property type="match status" value="1"/>
</dbReference>
<dbReference type="InterPro" id="IPR046826">
    <property type="entry name" value="PDH_N"/>
</dbReference>
<dbReference type="SUPFAM" id="SSF51735">
    <property type="entry name" value="NAD(P)-binding Rossmann-fold domains"/>
    <property type="match status" value="1"/>
</dbReference>
<dbReference type="InterPro" id="IPR008927">
    <property type="entry name" value="6-PGluconate_DH-like_C_sf"/>
</dbReference>
<dbReference type="GO" id="GO:0006571">
    <property type="term" value="P:tyrosine biosynthetic process"/>
    <property type="evidence" value="ECO:0007669"/>
    <property type="project" value="InterPro"/>
</dbReference>
<protein>
    <submittedName>
        <fullName evidence="3">Prephenate dehydrogenase</fullName>
        <ecNumber evidence="3">1.3.1.12</ecNumber>
    </submittedName>
</protein>
<feature type="domain" description="Prephenate/arogenate dehydrogenase" evidence="2">
    <location>
        <begin position="1"/>
        <end position="279"/>
    </location>
</feature>
<proteinExistence type="predicted"/>
<dbReference type="InterPro" id="IPR036291">
    <property type="entry name" value="NAD(P)-bd_dom_sf"/>
</dbReference>
<dbReference type="EC" id="1.3.1.12" evidence="3"/>
<dbReference type="InterPro" id="IPR046825">
    <property type="entry name" value="PDH_C"/>
</dbReference>
<comment type="caution">
    <text evidence="3">The sequence shown here is derived from an EMBL/GenBank/DDBJ whole genome shotgun (WGS) entry which is preliminary data.</text>
</comment>
<dbReference type="GO" id="GO:0070403">
    <property type="term" value="F:NAD+ binding"/>
    <property type="evidence" value="ECO:0007669"/>
    <property type="project" value="InterPro"/>
</dbReference>
<dbReference type="NCBIfam" id="NF006408">
    <property type="entry name" value="PRK08655.1-2"/>
    <property type="match status" value="1"/>
</dbReference>